<dbReference type="GeneTree" id="ENSGT00940000159934"/>
<keyword evidence="10 13" id="KW-0472">Membrane</keyword>
<evidence type="ECO:0000256" key="11">
    <source>
        <dbReference type="ARBA" id="ARBA00038600"/>
    </source>
</evidence>
<dbReference type="GO" id="GO:0005794">
    <property type="term" value="C:Golgi apparatus"/>
    <property type="evidence" value="ECO:0007669"/>
    <property type="project" value="UniProtKB-SubCell"/>
</dbReference>
<evidence type="ECO:0000256" key="7">
    <source>
        <dbReference type="ARBA" id="ARBA00022989"/>
    </source>
</evidence>
<evidence type="ECO:0000256" key="5">
    <source>
        <dbReference type="ARBA" id="ARBA00022833"/>
    </source>
</evidence>
<evidence type="ECO:0000256" key="3">
    <source>
        <dbReference type="ARBA" id="ARBA00022448"/>
    </source>
</evidence>
<evidence type="ECO:0000256" key="6">
    <source>
        <dbReference type="ARBA" id="ARBA00022906"/>
    </source>
</evidence>
<keyword evidence="6" id="KW-0864">Zinc transport</keyword>
<dbReference type="Ensembl" id="ENSNBRT00000009409.1">
    <property type="protein sequence ID" value="ENSNBRP00000009147.1"/>
    <property type="gene ID" value="ENSNBRG00000007071.1"/>
</dbReference>
<feature type="transmembrane region" description="Helical" evidence="13">
    <location>
        <begin position="52"/>
        <end position="77"/>
    </location>
</feature>
<comment type="subcellular location">
    <subcellularLocation>
        <location evidence="1">Golgi apparatus</location>
        <location evidence="1">trans-Golgi network membrane</location>
        <topology evidence="1">Multi-pass membrane protein</topology>
    </subcellularLocation>
</comment>
<dbReference type="PANTHER" id="PTHR46531:SF1">
    <property type="entry name" value="ZINC TRANSPORTER 6"/>
    <property type="match status" value="1"/>
</dbReference>
<proteinExistence type="inferred from homology"/>
<reference evidence="15" key="1">
    <citation type="submission" date="2025-08" db="UniProtKB">
        <authorList>
            <consortium name="Ensembl"/>
        </authorList>
    </citation>
    <scope>IDENTIFICATION</scope>
</reference>
<keyword evidence="3" id="KW-0813">Transport</keyword>
<dbReference type="Gene3D" id="1.20.1510.10">
    <property type="entry name" value="Cation efflux protein transmembrane domain"/>
    <property type="match status" value="1"/>
</dbReference>
<dbReference type="GO" id="GO:0008324">
    <property type="term" value="F:monoatomic cation transmembrane transporter activity"/>
    <property type="evidence" value="ECO:0007669"/>
    <property type="project" value="InterPro"/>
</dbReference>
<dbReference type="GO" id="GO:0006829">
    <property type="term" value="P:zinc ion transport"/>
    <property type="evidence" value="ECO:0007669"/>
    <property type="project" value="UniProtKB-KW"/>
</dbReference>
<keyword evidence="8" id="KW-0333">Golgi apparatus</keyword>
<dbReference type="GO" id="GO:0016020">
    <property type="term" value="C:membrane"/>
    <property type="evidence" value="ECO:0007669"/>
    <property type="project" value="InterPro"/>
</dbReference>
<protein>
    <submittedName>
        <fullName evidence="15">Solute carrier family 30 member 6</fullName>
    </submittedName>
</protein>
<dbReference type="InterPro" id="IPR052005">
    <property type="entry name" value="CDF_SLC30A"/>
</dbReference>
<comment type="subunit">
    <text evidence="11">Heterodimer with SLC30A5; form a functional zinc ion transmembrane transporter.</text>
</comment>
<comment type="similarity">
    <text evidence="2">Belongs to the cation diffusion facilitator (CDF) transporter (TC 2.A.4) family. SLC30A subfamily.</text>
</comment>
<accession>A0A3Q4GZ21</accession>
<dbReference type="SUPFAM" id="SSF161111">
    <property type="entry name" value="Cation efflux protein transmembrane domain-like"/>
    <property type="match status" value="1"/>
</dbReference>
<keyword evidence="5" id="KW-0862">Zinc</keyword>
<evidence type="ECO:0000313" key="15">
    <source>
        <dbReference type="Ensembl" id="ENSNBRP00000009147.1"/>
    </source>
</evidence>
<evidence type="ECO:0000256" key="13">
    <source>
        <dbReference type="SAM" id="Phobius"/>
    </source>
</evidence>
<dbReference type="Proteomes" id="UP000261580">
    <property type="component" value="Unassembled WGS sequence"/>
</dbReference>
<evidence type="ECO:0000256" key="9">
    <source>
        <dbReference type="ARBA" id="ARBA00023065"/>
    </source>
</evidence>
<name>A0A3Q4GZ21_NEOBR</name>
<keyword evidence="16" id="KW-1185">Reference proteome</keyword>
<dbReference type="Pfam" id="PF01545">
    <property type="entry name" value="Cation_efflux"/>
    <property type="match status" value="1"/>
</dbReference>
<keyword evidence="4 13" id="KW-0812">Transmembrane</keyword>
<feature type="transmembrane region" description="Helical" evidence="13">
    <location>
        <begin position="84"/>
        <end position="101"/>
    </location>
</feature>
<feature type="domain" description="Cation efflux protein transmembrane" evidence="14">
    <location>
        <begin position="79"/>
        <end position="149"/>
    </location>
</feature>
<reference evidence="15" key="2">
    <citation type="submission" date="2025-09" db="UniProtKB">
        <authorList>
            <consortium name="Ensembl"/>
        </authorList>
    </citation>
    <scope>IDENTIFICATION</scope>
</reference>
<evidence type="ECO:0000256" key="8">
    <source>
        <dbReference type="ARBA" id="ARBA00023034"/>
    </source>
</evidence>
<dbReference type="InterPro" id="IPR027469">
    <property type="entry name" value="Cation_efflux_TMD_sf"/>
</dbReference>
<evidence type="ECO:0000256" key="2">
    <source>
        <dbReference type="ARBA" id="ARBA00008873"/>
    </source>
</evidence>
<evidence type="ECO:0000256" key="1">
    <source>
        <dbReference type="ARBA" id="ARBA00004166"/>
    </source>
</evidence>
<evidence type="ECO:0000256" key="12">
    <source>
        <dbReference type="ARBA" id="ARBA00045455"/>
    </source>
</evidence>
<evidence type="ECO:0000256" key="10">
    <source>
        <dbReference type="ARBA" id="ARBA00023136"/>
    </source>
</evidence>
<dbReference type="InterPro" id="IPR058533">
    <property type="entry name" value="Cation_efflux_TM"/>
</dbReference>
<feature type="transmembrane region" description="Helical" evidence="13">
    <location>
        <begin position="121"/>
        <end position="138"/>
    </location>
</feature>
<organism evidence="15 16">
    <name type="scientific">Neolamprologus brichardi</name>
    <name type="common">Fairy cichlid</name>
    <name type="synonym">Lamprologus brichardi</name>
    <dbReference type="NCBI Taxonomy" id="32507"/>
    <lineage>
        <taxon>Eukaryota</taxon>
        <taxon>Metazoa</taxon>
        <taxon>Chordata</taxon>
        <taxon>Craniata</taxon>
        <taxon>Vertebrata</taxon>
        <taxon>Euteleostomi</taxon>
        <taxon>Actinopterygii</taxon>
        <taxon>Neopterygii</taxon>
        <taxon>Teleostei</taxon>
        <taxon>Neoteleostei</taxon>
        <taxon>Acanthomorphata</taxon>
        <taxon>Ovalentaria</taxon>
        <taxon>Cichlomorphae</taxon>
        <taxon>Cichliformes</taxon>
        <taxon>Cichlidae</taxon>
        <taxon>African cichlids</taxon>
        <taxon>Pseudocrenilabrinae</taxon>
        <taxon>Lamprologini</taxon>
        <taxon>Neolamprologus</taxon>
    </lineage>
</organism>
<evidence type="ECO:0000313" key="16">
    <source>
        <dbReference type="Proteomes" id="UP000261580"/>
    </source>
</evidence>
<dbReference type="Bgee" id="ENSNBRG00000007071">
    <property type="expression patterns" value="Expressed in testis and 8 other cell types or tissues"/>
</dbReference>
<comment type="function">
    <text evidence="12">Has probably no intrinsic transporter activity but together with SLC30A5 forms a functional zinc ion:proton antiporter heterodimer, mediating zinc entry into the lumen of organelles along the secretory pathway. As part of that zinc ion:proton antiporter, contributes to zinc ion homeostasis within the early secretory pathway and regulates the activation and folding of enzymes like alkaline phosphatases and enzymes involved in phosphatidylinositol glycan anchor biosynthesis.</text>
</comment>
<dbReference type="AlphaFoldDB" id="A0A3Q4GZ21"/>
<evidence type="ECO:0000259" key="14">
    <source>
        <dbReference type="Pfam" id="PF01545"/>
    </source>
</evidence>
<keyword evidence="9" id="KW-0406">Ion transport</keyword>
<keyword evidence="7 13" id="KW-1133">Transmembrane helix</keyword>
<evidence type="ECO:0000256" key="4">
    <source>
        <dbReference type="ARBA" id="ARBA00022692"/>
    </source>
</evidence>
<dbReference type="PANTHER" id="PTHR46531">
    <property type="entry name" value="ZINC TRANSPORTER 6"/>
    <property type="match status" value="1"/>
</dbReference>
<sequence>MAHSPVQPVSDSFKPHRSWTGLFRNYRCSGNIAYRCSKPPGTDRMSPKHQRFWILMSVLVCRVYIYLTVCVCVRLVCRFERLEVLAVFASTVLVQLGALFILKESVERFMEQPEVHTGRLLVGTFVALFFNLLTLLSVRNKPFAYVSEESQHLADVSSCVCAQGSTCVRGGEEVVGIIHDGSLFFGDLQSQSPTS</sequence>